<dbReference type="InterPro" id="IPR028081">
    <property type="entry name" value="Leu-bd"/>
</dbReference>
<evidence type="ECO:0000256" key="4">
    <source>
        <dbReference type="ARBA" id="ARBA00022970"/>
    </source>
</evidence>
<dbReference type="InterPro" id="IPR000709">
    <property type="entry name" value="Leu_Ile_Val-bd"/>
</dbReference>
<evidence type="ECO:0000256" key="1">
    <source>
        <dbReference type="ARBA" id="ARBA00010062"/>
    </source>
</evidence>
<reference evidence="7 8" key="1">
    <citation type="journal article" date="2013" name="Genome Announc.">
        <title>Draft Genome Sequence of an Alphaproteobacterium, Caenispirillum salinarum AK4(T), Isolated from a Solar Saltern.</title>
        <authorList>
            <person name="Khatri I."/>
            <person name="Singh A."/>
            <person name="Korpole S."/>
            <person name="Pinnaka A.K."/>
            <person name="Subramanian S."/>
        </authorList>
    </citation>
    <scope>NUCLEOTIDE SEQUENCE [LARGE SCALE GENOMIC DNA]</scope>
    <source>
        <strain evidence="7 8">AK4</strain>
    </source>
</reference>
<dbReference type="eggNOG" id="COG0683">
    <property type="taxonomic scope" value="Bacteria"/>
</dbReference>
<dbReference type="SUPFAM" id="SSF53822">
    <property type="entry name" value="Periplasmic binding protein-like I"/>
    <property type="match status" value="1"/>
</dbReference>
<dbReference type="Proteomes" id="UP000009881">
    <property type="component" value="Unassembled WGS sequence"/>
</dbReference>
<keyword evidence="2" id="KW-0813">Transport</keyword>
<protein>
    <submittedName>
        <fullName evidence="7">Branched-chain amino acid ABC transporter</fullName>
    </submittedName>
</protein>
<feature type="signal peptide" evidence="5">
    <location>
        <begin position="1"/>
        <end position="24"/>
    </location>
</feature>
<keyword evidence="3 5" id="KW-0732">Signal</keyword>
<dbReference type="EMBL" id="ANHY01000006">
    <property type="protein sequence ID" value="EKV31455.1"/>
    <property type="molecule type" value="Genomic_DNA"/>
</dbReference>
<dbReference type="PATRIC" id="fig|1238182.3.peg.1491"/>
<organism evidence="7 8">
    <name type="scientific">Caenispirillum salinarum AK4</name>
    <dbReference type="NCBI Taxonomy" id="1238182"/>
    <lineage>
        <taxon>Bacteria</taxon>
        <taxon>Pseudomonadati</taxon>
        <taxon>Pseudomonadota</taxon>
        <taxon>Alphaproteobacteria</taxon>
        <taxon>Rhodospirillales</taxon>
        <taxon>Novispirillaceae</taxon>
        <taxon>Caenispirillum</taxon>
    </lineage>
</organism>
<dbReference type="GO" id="GO:0006865">
    <property type="term" value="P:amino acid transport"/>
    <property type="evidence" value="ECO:0007669"/>
    <property type="project" value="UniProtKB-KW"/>
</dbReference>
<feature type="chain" id="PRO_5003929733" evidence="5">
    <location>
        <begin position="25"/>
        <end position="401"/>
    </location>
</feature>
<feature type="domain" description="Leucine-binding protein" evidence="6">
    <location>
        <begin position="26"/>
        <end position="335"/>
    </location>
</feature>
<gene>
    <name evidence="7" type="ORF">C882_3828</name>
</gene>
<evidence type="ECO:0000256" key="5">
    <source>
        <dbReference type="SAM" id="SignalP"/>
    </source>
</evidence>
<evidence type="ECO:0000256" key="2">
    <source>
        <dbReference type="ARBA" id="ARBA00022448"/>
    </source>
</evidence>
<dbReference type="InterPro" id="IPR051010">
    <property type="entry name" value="BCAA_transport"/>
</dbReference>
<dbReference type="Pfam" id="PF13458">
    <property type="entry name" value="Peripla_BP_6"/>
    <property type="match status" value="1"/>
</dbReference>
<keyword evidence="8" id="KW-1185">Reference proteome</keyword>
<dbReference type="Gene3D" id="3.40.50.2300">
    <property type="match status" value="2"/>
</dbReference>
<name>K9GZN5_9PROT</name>
<accession>K9GZN5</accession>
<proteinExistence type="inferred from homology"/>
<evidence type="ECO:0000256" key="3">
    <source>
        <dbReference type="ARBA" id="ARBA00022729"/>
    </source>
</evidence>
<sequence length="401" mass="41117">MIKRAAIGAVSALALTLGAGQAMAEMKIGALVPLTGDLQAYGETSLNGIKLAAKHINEQGGVLGGDAEIAVGDTQTTPQVGVDAAQKLVNVEGVSGIVGALSSGVTIPAASSVTSQAGVPQISGASTSPEITTLNDNDFLFRTVPTDAVQGIALSEITNAQGHKSVGVVYINNDYGAGLAEAFSEAYKASGGKIAGSVAYEKGQASYRGELQRAAEGGADALVLIGYPENGITIIRQALEGGYFSKFVLSDGMKAPEIIDSIGADYMNGSVGTAPAAAGKGADLFKEAYEAEFGELPPKPYIDSAYDATFLLALAAEKAGSNDPKAVRDALRDVSAPPGVEVLPGEWEKAKKLLANGQDIDYQGAAGPVNFDVNGDVLGTYEEWTVEDGKIVSKRIFLPES</sequence>
<comment type="similarity">
    <text evidence="1">Belongs to the leucine-binding protein family.</text>
</comment>
<dbReference type="InterPro" id="IPR028082">
    <property type="entry name" value="Peripla_BP_I"/>
</dbReference>
<dbReference type="STRING" id="1238182.C882_3828"/>
<evidence type="ECO:0000313" key="8">
    <source>
        <dbReference type="Proteomes" id="UP000009881"/>
    </source>
</evidence>
<evidence type="ECO:0000313" key="7">
    <source>
        <dbReference type="EMBL" id="EKV31455.1"/>
    </source>
</evidence>
<comment type="caution">
    <text evidence="7">The sequence shown here is derived from an EMBL/GenBank/DDBJ whole genome shotgun (WGS) entry which is preliminary data.</text>
</comment>
<dbReference type="CDD" id="cd06346">
    <property type="entry name" value="PBP1_ABC_ligand_binding-like"/>
    <property type="match status" value="1"/>
</dbReference>
<keyword evidence="4" id="KW-0029">Amino-acid transport</keyword>
<dbReference type="PANTHER" id="PTHR30483">
    <property type="entry name" value="LEUCINE-SPECIFIC-BINDING PROTEIN"/>
    <property type="match status" value="1"/>
</dbReference>
<dbReference type="AlphaFoldDB" id="K9GZN5"/>
<dbReference type="PANTHER" id="PTHR30483:SF6">
    <property type="entry name" value="PERIPLASMIC BINDING PROTEIN OF ABC TRANSPORTER FOR NATURAL AMINO ACIDS"/>
    <property type="match status" value="1"/>
</dbReference>
<evidence type="ECO:0000259" key="6">
    <source>
        <dbReference type="Pfam" id="PF13458"/>
    </source>
</evidence>
<dbReference type="PRINTS" id="PR00337">
    <property type="entry name" value="LEUILEVALBP"/>
</dbReference>
<dbReference type="RefSeq" id="WP_009539936.1">
    <property type="nucleotide sequence ID" value="NZ_ANHY01000006.1"/>
</dbReference>
<dbReference type="OrthoDB" id="7374472at2"/>